<reference evidence="6" key="1">
    <citation type="submission" date="2019-02" db="EMBL/GenBank/DDBJ databases">
        <title>Deep-cultivation of Planctomycetes and their phenomic and genomic characterization uncovers novel biology.</title>
        <authorList>
            <person name="Wiegand S."/>
            <person name="Jogler M."/>
            <person name="Boedeker C."/>
            <person name="Pinto D."/>
            <person name="Vollmers J."/>
            <person name="Rivas-Marin E."/>
            <person name="Kohn T."/>
            <person name="Peeters S.H."/>
            <person name="Heuer A."/>
            <person name="Rast P."/>
            <person name="Oberbeckmann S."/>
            <person name="Bunk B."/>
            <person name="Jeske O."/>
            <person name="Meyerdierks A."/>
            <person name="Storesund J.E."/>
            <person name="Kallscheuer N."/>
            <person name="Luecker S."/>
            <person name="Lage O.M."/>
            <person name="Pohl T."/>
            <person name="Merkel B.J."/>
            <person name="Hornburger P."/>
            <person name="Mueller R.-W."/>
            <person name="Bruemmer F."/>
            <person name="Labrenz M."/>
            <person name="Spormann A.M."/>
            <person name="Op den Camp H."/>
            <person name="Overmann J."/>
            <person name="Amann R."/>
            <person name="Jetten M.S.M."/>
            <person name="Mascher T."/>
            <person name="Medema M.H."/>
            <person name="Devos D.P."/>
            <person name="Kaster A.-K."/>
            <person name="Ovreas L."/>
            <person name="Rohde M."/>
            <person name="Galperin M.Y."/>
            <person name="Jogler C."/>
        </authorList>
    </citation>
    <scope>NUCLEOTIDE SEQUENCE [LARGE SCALE GENOMIC DNA]</scope>
    <source>
        <strain evidence="6">Pan97</strain>
    </source>
</reference>
<dbReference type="GO" id="GO:0008092">
    <property type="term" value="F:cytoskeletal protein binding"/>
    <property type="evidence" value="ECO:0007669"/>
    <property type="project" value="InterPro"/>
</dbReference>
<dbReference type="Pfam" id="PF13360">
    <property type="entry name" value="PQQ_2"/>
    <property type="match status" value="1"/>
</dbReference>
<dbReference type="InterPro" id="IPR018391">
    <property type="entry name" value="PQQ_b-propeller_rpt"/>
</dbReference>
<dbReference type="KEGG" id="bvo:Pan97_00870"/>
<dbReference type="Pfam" id="PF03983">
    <property type="entry name" value="SHD1"/>
    <property type="match status" value="1"/>
</dbReference>
<feature type="compositionally biased region" description="Basic and acidic residues" evidence="1">
    <location>
        <begin position="83"/>
        <end position="112"/>
    </location>
</feature>
<protein>
    <submittedName>
        <fullName evidence="5">Outer membrane biogenesis protein BamB</fullName>
    </submittedName>
</protein>
<dbReference type="Gene3D" id="2.40.10.480">
    <property type="match status" value="1"/>
</dbReference>
<organism evidence="5 6">
    <name type="scientific">Bremerella volcania</name>
    <dbReference type="NCBI Taxonomy" id="2527984"/>
    <lineage>
        <taxon>Bacteria</taxon>
        <taxon>Pseudomonadati</taxon>
        <taxon>Planctomycetota</taxon>
        <taxon>Planctomycetia</taxon>
        <taxon>Pirellulales</taxon>
        <taxon>Pirellulaceae</taxon>
        <taxon>Bremerella</taxon>
    </lineage>
</organism>
<dbReference type="EMBL" id="CP036289">
    <property type="protein sequence ID" value="QDU73120.1"/>
    <property type="molecule type" value="Genomic_DNA"/>
</dbReference>
<dbReference type="Gene3D" id="2.130.10.10">
    <property type="entry name" value="YVTN repeat-like/Quinoprotein amine dehydrogenase"/>
    <property type="match status" value="2"/>
</dbReference>
<dbReference type="InterPro" id="IPR011047">
    <property type="entry name" value="Quinoprotein_ADH-like_sf"/>
</dbReference>
<dbReference type="GO" id="GO:0042802">
    <property type="term" value="F:identical protein binding"/>
    <property type="evidence" value="ECO:0007669"/>
    <property type="project" value="InterPro"/>
</dbReference>
<feature type="region of interest" description="Disordered" evidence="1">
    <location>
        <begin position="83"/>
        <end position="148"/>
    </location>
</feature>
<dbReference type="PANTHER" id="PTHR34512:SF30">
    <property type="entry name" value="OUTER MEMBRANE PROTEIN ASSEMBLY FACTOR BAMB"/>
    <property type="match status" value="1"/>
</dbReference>
<evidence type="ECO:0000259" key="4">
    <source>
        <dbReference type="Pfam" id="PF13360"/>
    </source>
</evidence>
<dbReference type="GO" id="GO:0030674">
    <property type="term" value="F:protein-macromolecule adaptor activity"/>
    <property type="evidence" value="ECO:0007669"/>
    <property type="project" value="InterPro"/>
</dbReference>
<evidence type="ECO:0000256" key="2">
    <source>
        <dbReference type="SAM" id="SignalP"/>
    </source>
</evidence>
<dbReference type="GO" id="GO:0043130">
    <property type="term" value="F:ubiquitin binding"/>
    <property type="evidence" value="ECO:0007669"/>
    <property type="project" value="InterPro"/>
</dbReference>
<dbReference type="RefSeq" id="WP_144969685.1">
    <property type="nucleotide sequence ID" value="NZ_CP036289.1"/>
</dbReference>
<dbReference type="SMART" id="SM00564">
    <property type="entry name" value="PQQ"/>
    <property type="match status" value="4"/>
</dbReference>
<dbReference type="PANTHER" id="PTHR34512">
    <property type="entry name" value="CELL SURFACE PROTEIN"/>
    <property type="match status" value="1"/>
</dbReference>
<sequence precursor="true">MFRAMTALVVSVGMFAALAWAESRTWTDSTGQFNIEAEFVEYAKGNVTLKKASGETITLPMNKLSKDDQAWIRTLLRERLAERKAAEMRPGEMRTNESRPTRGGNEMEKSEDSPSSNRGAPGDWLQWRGPDSNNIAPGPPAPTQWNETQNVKWKAEVPGRGHSSPIIVGDLVVVTSADENRQTAGVFAFDKMSGKPVWQTPVGQGGFQPEIHPKNTHATSTVASNGKQLFAVFIQNQSVQLIALDLQGKLQWQVNAGPYVPQQYKFGYGPSPMLYDDMVIVASEYEQGWLAAFAQKDGRPRWKQPREGISFSSPVVAKVGGKNQLLISGLKAVAAYNPKTGEPMWSVPGTTNATCGTMVWDGDTVFASGGYPDAQTIAVKAGQVLWTNNEKCYEQSMLAYDGHVYAMNDNGIFFCWNGQTGQEMWKTRLGGPVSSSPLLSGDNIFVANEKGNVWVIKANPQRYELVAENRLGDDVFATPIVSQGRLYARFADSSQGRRQEYLICIEQQ</sequence>
<name>A0A518C1L8_9BACT</name>
<dbReference type="OrthoDB" id="244732at2"/>
<gene>
    <name evidence="5" type="ORF">Pan97_00870</name>
</gene>
<dbReference type="AlphaFoldDB" id="A0A518C1L8"/>
<dbReference type="InterPro" id="IPR002372">
    <property type="entry name" value="PQQ_rpt_dom"/>
</dbReference>
<keyword evidence="2" id="KW-0732">Signal</keyword>
<dbReference type="InterPro" id="IPR015943">
    <property type="entry name" value="WD40/YVTN_repeat-like_dom_sf"/>
</dbReference>
<feature type="domain" description="SLA1 homology" evidence="3">
    <location>
        <begin position="22"/>
        <end position="78"/>
    </location>
</feature>
<dbReference type="Proteomes" id="UP000318626">
    <property type="component" value="Chromosome"/>
</dbReference>
<dbReference type="Gene3D" id="2.30.30.700">
    <property type="entry name" value="SLA1 homology domain 1"/>
    <property type="match status" value="1"/>
</dbReference>
<keyword evidence="6" id="KW-1185">Reference proteome</keyword>
<evidence type="ECO:0000259" key="3">
    <source>
        <dbReference type="Pfam" id="PF03983"/>
    </source>
</evidence>
<dbReference type="SUPFAM" id="SSF50998">
    <property type="entry name" value="Quinoprotein alcohol dehydrogenase-like"/>
    <property type="match status" value="1"/>
</dbReference>
<accession>A0A518C1L8</accession>
<proteinExistence type="predicted"/>
<feature type="chain" id="PRO_5022067528" evidence="2">
    <location>
        <begin position="22"/>
        <end position="508"/>
    </location>
</feature>
<feature type="signal peptide" evidence="2">
    <location>
        <begin position="1"/>
        <end position="21"/>
    </location>
</feature>
<feature type="domain" description="Pyrrolo-quinoline quinone repeat" evidence="4">
    <location>
        <begin position="186"/>
        <end position="427"/>
    </location>
</feature>
<evidence type="ECO:0000313" key="6">
    <source>
        <dbReference type="Proteomes" id="UP000318626"/>
    </source>
</evidence>
<evidence type="ECO:0000256" key="1">
    <source>
        <dbReference type="SAM" id="MobiDB-lite"/>
    </source>
</evidence>
<dbReference type="InterPro" id="IPR007131">
    <property type="entry name" value="SHD1"/>
</dbReference>
<evidence type="ECO:0000313" key="5">
    <source>
        <dbReference type="EMBL" id="QDU73120.1"/>
    </source>
</evidence>